<name>A0ACC0W531_9STRA</name>
<proteinExistence type="predicted"/>
<evidence type="ECO:0000313" key="1">
    <source>
        <dbReference type="EMBL" id="KAI9913960.1"/>
    </source>
</evidence>
<organism evidence="1 2">
    <name type="scientific">Peronosclerospora sorghi</name>
    <dbReference type="NCBI Taxonomy" id="230839"/>
    <lineage>
        <taxon>Eukaryota</taxon>
        <taxon>Sar</taxon>
        <taxon>Stramenopiles</taxon>
        <taxon>Oomycota</taxon>
        <taxon>Peronosporomycetes</taxon>
        <taxon>Peronosporales</taxon>
        <taxon>Peronosporaceae</taxon>
        <taxon>Peronosclerospora</taxon>
    </lineage>
</organism>
<comment type="caution">
    <text evidence="1">The sequence shown here is derived from an EMBL/GenBank/DDBJ whole genome shotgun (WGS) entry which is preliminary data.</text>
</comment>
<protein>
    <submittedName>
        <fullName evidence="1">Uncharacterized protein</fullName>
    </submittedName>
</protein>
<gene>
    <name evidence="1" type="ORF">PsorP6_006407</name>
</gene>
<dbReference type="Proteomes" id="UP001163321">
    <property type="component" value="Chromosome 4"/>
</dbReference>
<accession>A0ACC0W531</accession>
<sequence>MFIPGEITSKIIRAPFLLWSDIILQCVTKTNEKLKNRYLLLKTALDEELVFIHVVYAPDEPRERREFFQALPTDLDDYFILFDDSNDCAPTIYHIVIGDLNETIDSHMDQQLPGLHHPGTGCIELTNWLEKLGIIDSWRFINPDTRDFTSTKRNNGLDYCFLTPDFLQHHLKFVRHVRDKKWHNEDHIEGEFWLRTKIVPRGKQPTWRCTTWLLKVSTDQKFLAESVTALACRLRSRSVLLQDR</sequence>
<keyword evidence="2" id="KW-1185">Reference proteome</keyword>
<reference evidence="1 2" key="1">
    <citation type="journal article" date="2022" name="bioRxiv">
        <title>The genome of the oomycete Peronosclerospora sorghi, a cosmopolitan pathogen of maize and sorghum, is inflated with dispersed pseudogenes.</title>
        <authorList>
            <person name="Fletcher K."/>
            <person name="Martin F."/>
            <person name="Isakeit T."/>
            <person name="Cavanaugh K."/>
            <person name="Magill C."/>
            <person name="Michelmore R."/>
        </authorList>
    </citation>
    <scope>NUCLEOTIDE SEQUENCE [LARGE SCALE GENOMIC DNA]</scope>
    <source>
        <strain evidence="1">P6</strain>
    </source>
</reference>
<dbReference type="EMBL" id="CM047583">
    <property type="protein sequence ID" value="KAI9913960.1"/>
    <property type="molecule type" value="Genomic_DNA"/>
</dbReference>
<evidence type="ECO:0000313" key="2">
    <source>
        <dbReference type="Proteomes" id="UP001163321"/>
    </source>
</evidence>